<sequence length="650" mass="71246">MRHLLLSIFCLLSFVAIGQIYSPVKWKMDLQPSGNGEYLFTAKATIDKGWWVYSQHLESEDGPVATVVFFEEGPHYKLIGKNKESDNVHKIFDKIFEMNVAKYQDYFTIEQKIKVIDPSKPIVGVVTFMTCNDERCLPPTDVDFSLKATGKSSGDAKPKDASTSDTKSLTQADKKVPVEDNSTSAEKKKLTEDTNPSATSSSTSISNVIVANVPKGTSSPGILAPVKWTFSSLKKSDGVYDVIAEARIDEGWHIYGTGEHLQDGPIPTSFIIEDNAAYAKEGKPAEQSTGRLQAHDEYFNMDLVQFQHDVRLTQTIKSSAAGIISGSLEYMSCDESKCLPPEFLEFKINLATGKQVTEDKSATGPHVNGEFVDHAVPSLQATFENPVSDCGTQKEEKSSNLLWMFIFGMINGFIALLTPCVFPMIPLTVSFFTKDTKRKGWENGLWYGVSIIAIYVVLGLLITILFGAAALNELSTNPIANTIFFVIFIFFAFSFFGYYEITLPSSWSNKSDQMADKGGFIGIFFMAATLAIVSFSCTGPLIGSALVSAASSGFLGPLVVMGGFSLALAIPFGLFAAFPAWLNSLPRSGGWMNSVKVILGFAELALAFKFLSVADMTAHWGFLRYELFISIWVICALGMAVYVWMDPIST</sequence>
<dbReference type="GO" id="GO:0017004">
    <property type="term" value="P:cytochrome complex assembly"/>
    <property type="evidence" value="ECO:0007669"/>
    <property type="project" value="UniProtKB-KW"/>
</dbReference>
<dbReference type="Gene3D" id="2.60.40.1250">
    <property type="entry name" value="Thiol:disulfide interchange protein DsbD, N-terminal domain"/>
    <property type="match status" value="2"/>
</dbReference>
<comment type="subcellular location">
    <subcellularLocation>
        <location evidence="1">Membrane</location>
        <topology evidence="1">Multi-pass membrane protein</topology>
    </subcellularLocation>
</comment>
<evidence type="ECO:0000256" key="2">
    <source>
        <dbReference type="ARBA" id="ARBA00022692"/>
    </source>
</evidence>
<feature type="domain" description="Thiol:disulfide interchange protein DsbD N-terminal" evidence="9">
    <location>
        <begin position="239"/>
        <end position="342"/>
    </location>
</feature>
<dbReference type="Proteomes" id="UP000808337">
    <property type="component" value="Unassembled WGS sequence"/>
</dbReference>
<evidence type="ECO:0000313" key="11">
    <source>
        <dbReference type="Proteomes" id="UP000808337"/>
    </source>
</evidence>
<dbReference type="GO" id="GO:0045454">
    <property type="term" value="P:cell redox homeostasis"/>
    <property type="evidence" value="ECO:0007669"/>
    <property type="project" value="TreeGrafter"/>
</dbReference>
<proteinExistence type="predicted"/>
<feature type="transmembrane region" description="Helical" evidence="7">
    <location>
        <begin position="520"/>
        <end position="542"/>
    </location>
</feature>
<dbReference type="EMBL" id="JADKGY010000032">
    <property type="protein sequence ID" value="MBK9985076.1"/>
    <property type="molecule type" value="Genomic_DNA"/>
</dbReference>
<reference evidence="10 11" key="1">
    <citation type="submission" date="2020-10" db="EMBL/GenBank/DDBJ databases">
        <title>Connecting structure to function with the recovery of over 1000 high-quality activated sludge metagenome-assembled genomes encoding full-length rRNA genes using long-read sequencing.</title>
        <authorList>
            <person name="Singleton C.M."/>
            <person name="Petriglieri F."/>
            <person name="Kristensen J.M."/>
            <person name="Kirkegaard R.H."/>
            <person name="Michaelsen T.Y."/>
            <person name="Andersen M.H."/>
            <person name="Karst S.M."/>
            <person name="Dueholm M.S."/>
            <person name="Nielsen P.H."/>
            <person name="Albertsen M."/>
        </authorList>
    </citation>
    <scope>NUCLEOTIDE SEQUENCE [LARGE SCALE GENOMIC DNA]</scope>
    <source>
        <strain evidence="10">Ribe_18-Q3-R11-54_MAXAC.273</strain>
    </source>
</reference>
<organism evidence="10 11">
    <name type="scientific">Candidatus Opimibacter skivensis</name>
    <dbReference type="NCBI Taxonomy" id="2982028"/>
    <lineage>
        <taxon>Bacteria</taxon>
        <taxon>Pseudomonadati</taxon>
        <taxon>Bacteroidota</taxon>
        <taxon>Saprospiria</taxon>
        <taxon>Saprospirales</taxon>
        <taxon>Saprospiraceae</taxon>
        <taxon>Candidatus Opimibacter</taxon>
    </lineage>
</organism>
<dbReference type="InterPro" id="IPR003834">
    <property type="entry name" value="Cyt_c_assmbl_TM_dom"/>
</dbReference>
<evidence type="ECO:0000256" key="4">
    <source>
        <dbReference type="ARBA" id="ARBA00022989"/>
    </source>
</evidence>
<keyword evidence="5 7" id="KW-0472">Membrane</keyword>
<evidence type="ECO:0000259" key="9">
    <source>
        <dbReference type="Pfam" id="PF11412"/>
    </source>
</evidence>
<keyword evidence="3" id="KW-0201">Cytochrome c-type biogenesis</keyword>
<dbReference type="PANTHER" id="PTHR32234:SF0">
    <property type="entry name" value="THIOL:DISULFIDE INTERCHANGE PROTEIN DSBD"/>
    <property type="match status" value="1"/>
</dbReference>
<keyword evidence="4 7" id="KW-1133">Transmembrane helix</keyword>
<evidence type="ECO:0000259" key="8">
    <source>
        <dbReference type="Pfam" id="PF02683"/>
    </source>
</evidence>
<dbReference type="GO" id="GO:0015035">
    <property type="term" value="F:protein-disulfide reductase activity"/>
    <property type="evidence" value="ECO:0007669"/>
    <property type="project" value="TreeGrafter"/>
</dbReference>
<keyword evidence="2 7" id="KW-0812">Transmembrane</keyword>
<evidence type="ECO:0000256" key="6">
    <source>
        <dbReference type="SAM" id="MobiDB-lite"/>
    </source>
</evidence>
<evidence type="ECO:0008006" key="12">
    <source>
        <dbReference type="Google" id="ProtNLM"/>
    </source>
</evidence>
<dbReference type="Pfam" id="PF02683">
    <property type="entry name" value="DsbD_TM"/>
    <property type="match status" value="1"/>
</dbReference>
<accession>A0A9D7XSJ0</accession>
<evidence type="ECO:0000256" key="1">
    <source>
        <dbReference type="ARBA" id="ARBA00004141"/>
    </source>
</evidence>
<dbReference type="GO" id="GO:0016020">
    <property type="term" value="C:membrane"/>
    <property type="evidence" value="ECO:0007669"/>
    <property type="project" value="UniProtKB-SubCell"/>
</dbReference>
<dbReference type="Pfam" id="PF11412">
    <property type="entry name" value="DsbD_N"/>
    <property type="match status" value="1"/>
</dbReference>
<evidence type="ECO:0000256" key="7">
    <source>
        <dbReference type="SAM" id="Phobius"/>
    </source>
</evidence>
<dbReference type="InterPro" id="IPR036929">
    <property type="entry name" value="DsbDN_sf"/>
</dbReference>
<protein>
    <recommendedName>
        <fullName evidence="12">Thiol:disulfide interchange protein</fullName>
    </recommendedName>
</protein>
<dbReference type="InterPro" id="IPR028250">
    <property type="entry name" value="DsbDN"/>
</dbReference>
<evidence type="ECO:0000313" key="10">
    <source>
        <dbReference type="EMBL" id="MBK9985076.1"/>
    </source>
</evidence>
<feature type="transmembrane region" description="Helical" evidence="7">
    <location>
        <begin position="444"/>
        <end position="467"/>
    </location>
</feature>
<evidence type="ECO:0000256" key="5">
    <source>
        <dbReference type="ARBA" id="ARBA00023136"/>
    </source>
</evidence>
<feature type="domain" description="Cytochrome C biogenesis protein transmembrane" evidence="8">
    <location>
        <begin position="404"/>
        <end position="611"/>
    </location>
</feature>
<feature type="transmembrane region" description="Helical" evidence="7">
    <location>
        <begin position="554"/>
        <end position="582"/>
    </location>
</feature>
<name>A0A9D7XSJ0_9BACT</name>
<dbReference type="PANTHER" id="PTHR32234">
    <property type="entry name" value="THIOL:DISULFIDE INTERCHANGE PROTEIN DSBD"/>
    <property type="match status" value="1"/>
</dbReference>
<feature type="transmembrane region" description="Helical" evidence="7">
    <location>
        <begin position="401"/>
        <end position="432"/>
    </location>
</feature>
<feature type="region of interest" description="Disordered" evidence="6">
    <location>
        <begin position="148"/>
        <end position="203"/>
    </location>
</feature>
<dbReference type="AlphaFoldDB" id="A0A9D7XSJ0"/>
<feature type="transmembrane region" description="Helical" evidence="7">
    <location>
        <begin position="625"/>
        <end position="645"/>
    </location>
</feature>
<evidence type="ECO:0000256" key="3">
    <source>
        <dbReference type="ARBA" id="ARBA00022748"/>
    </source>
</evidence>
<feature type="transmembrane region" description="Helical" evidence="7">
    <location>
        <begin position="594"/>
        <end position="613"/>
    </location>
</feature>
<gene>
    <name evidence="10" type="ORF">IPP15_22410</name>
</gene>
<feature type="transmembrane region" description="Helical" evidence="7">
    <location>
        <begin position="479"/>
        <end position="499"/>
    </location>
</feature>
<comment type="caution">
    <text evidence="10">The sequence shown here is derived from an EMBL/GenBank/DDBJ whole genome shotgun (WGS) entry which is preliminary data.</text>
</comment>